<comment type="catalytic activity">
    <reaction evidence="1">
        <text>ATP + protein L-histidine = ADP + protein N-phospho-L-histidine.</text>
        <dbReference type="EC" id="2.7.13.3"/>
    </reaction>
</comment>
<dbReference type="SUPFAM" id="SSF55874">
    <property type="entry name" value="ATPase domain of HSP90 chaperone/DNA topoisomerase II/histidine kinase"/>
    <property type="match status" value="1"/>
</dbReference>
<dbReference type="FunFam" id="3.30.565.10:FF:000010">
    <property type="entry name" value="Sensor histidine kinase RcsC"/>
    <property type="match status" value="1"/>
</dbReference>
<dbReference type="PANTHER" id="PTHR43711:SF26">
    <property type="entry name" value="SENSOR HISTIDINE KINASE RCSC"/>
    <property type="match status" value="1"/>
</dbReference>
<dbReference type="SUPFAM" id="SSF47384">
    <property type="entry name" value="Homodimeric domain of signal transducing histidine kinase"/>
    <property type="match status" value="1"/>
</dbReference>
<keyword evidence="3" id="KW-0597">Phosphoprotein</keyword>
<evidence type="ECO:0000256" key="5">
    <source>
        <dbReference type="ARBA" id="ARBA00022777"/>
    </source>
</evidence>
<accession>A0A3B9IGN9</accession>
<dbReference type="AlphaFoldDB" id="A0A3B9IGN9"/>
<organism evidence="8 9">
    <name type="scientific">Tistrella mobilis</name>
    <dbReference type="NCBI Taxonomy" id="171437"/>
    <lineage>
        <taxon>Bacteria</taxon>
        <taxon>Pseudomonadati</taxon>
        <taxon>Pseudomonadota</taxon>
        <taxon>Alphaproteobacteria</taxon>
        <taxon>Geminicoccales</taxon>
        <taxon>Geminicoccaceae</taxon>
        <taxon>Tistrella</taxon>
    </lineage>
</organism>
<dbReference type="InterPro" id="IPR050736">
    <property type="entry name" value="Sensor_HK_Regulatory"/>
</dbReference>
<keyword evidence="4" id="KW-0808">Transferase</keyword>
<dbReference type="Proteomes" id="UP000257706">
    <property type="component" value="Unassembled WGS sequence"/>
</dbReference>
<dbReference type="Gene3D" id="3.30.450.20">
    <property type="entry name" value="PAS domain"/>
    <property type="match status" value="1"/>
</dbReference>
<dbReference type="Pfam" id="PF02518">
    <property type="entry name" value="HATPase_c"/>
    <property type="match status" value="1"/>
</dbReference>
<dbReference type="Gene3D" id="3.30.565.10">
    <property type="entry name" value="Histidine kinase-like ATPase, C-terminal domain"/>
    <property type="match status" value="1"/>
</dbReference>
<gene>
    <name evidence="8" type="ORF">DCK97_05505</name>
</gene>
<dbReference type="InterPro" id="IPR036890">
    <property type="entry name" value="HATPase_C_sf"/>
</dbReference>
<dbReference type="PRINTS" id="PR00344">
    <property type="entry name" value="BCTRLSENSOR"/>
</dbReference>
<dbReference type="Pfam" id="PF12860">
    <property type="entry name" value="PAS_7"/>
    <property type="match status" value="1"/>
</dbReference>
<dbReference type="Gene3D" id="1.10.287.130">
    <property type="match status" value="1"/>
</dbReference>
<dbReference type="EMBL" id="DMAI01000089">
    <property type="protein sequence ID" value="HAE46858.1"/>
    <property type="molecule type" value="Genomic_DNA"/>
</dbReference>
<evidence type="ECO:0000256" key="1">
    <source>
        <dbReference type="ARBA" id="ARBA00000085"/>
    </source>
</evidence>
<evidence type="ECO:0000256" key="3">
    <source>
        <dbReference type="ARBA" id="ARBA00022553"/>
    </source>
</evidence>
<dbReference type="GO" id="GO:0000155">
    <property type="term" value="F:phosphorelay sensor kinase activity"/>
    <property type="evidence" value="ECO:0007669"/>
    <property type="project" value="InterPro"/>
</dbReference>
<evidence type="ECO:0000313" key="9">
    <source>
        <dbReference type="Proteomes" id="UP000257706"/>
    </source>
</evidence>
<dbReference type="InterPro" id="IPR004358">
    <property type="entry name" value="Sig_transdc_His_kin-like_C"/>
</dbReference>
<keyword evidence="6" id="KW-0902">Two-component regulatory system</keyword>
<dbReference type="InterPro" id="IPR036097">
    <property type="entry name" value="HisK_dim/P_sf"/>
</dbReference>
<dbReference type="CDD" id="cd00082">
    <property type="entry name" value="HisKA"/>
    <property type="match status" value="1"/>
</dbReference>
<evidence type="ECO:0000256" key="4">
    <source>
        <dbReference type="ARBA" id="ARBA00022679"/>
    </source>
</evidence>
<reference evidence="8 9" key="1">
    <citation type="journal article" date="2018" name="Nat. Biotechnol.">
        <title>A standardized bacterial taxonomy based on genome phylogeny substantially revises the tree of life.</title>
        <authorList>
            <person name="Parks D.H."/>
            <person name="Chuvochina M."/>
            <person name="Waite D.W."/>
            <person name="Rinke C."/>
            <person name="Skarshewski A."/>
            <person name="Chaumeil P.A."/>
            <person name="Hugenholtz P."/>
        </authorList>
    </citation>
    <scope>NUCLEOTIDE SEQUENCE [LARGE SCALE GENOMIC DNA]</scope>
    <source>
        <strain evidence="8">UBA8739</strain>
    </source>
</reference>
<dbReference type="InterPro" id="IPR000014">
    <property type="entry name" value="PAS"/>
</dbReference>
<dbReference type="CDD" id="cd00130">
    <property type="entry name" value="PAS"/>
    <property type="match status" value="1"/>
</dbReference>
<evidence type="ECO:0000259" key="7">
    <source>
        <dbReference type="PROSITE" id="PS50109"/>
    </source>
</evidence>
<comment type="caution">
    <text evidence="8">The sequence shown here is derived from an EMBL/GenBank/DDBJ whole genome shotgun (WGS) entry which is preliminary data.</text>
</comment>
<dbReference type="CDD" id="cd16922">
    <property type="entry name" value="HATPase_EvgS-ArcB-TorS-like"/>
    <property type="match status" value="1"/>
</dbReference>
<protein>
    <recommendedName>
        <fullName evidence="2">histidine kinase</fullName>
        <ecNumber evidence="2">2.7.13.3</ecNumber>
    </recommendedName>
</protein>
<dbReference type="PANTHER" id="PTHR43711">
    <property type="entry name" value="TWO-COMPONENT HISTIDINE KINASE"/>
    <property type="match status" value="1"/>
</dbReference>
<dbReference type="InterPro" id="IPR005467">
    <property type="entry name" value="His_kinase_dom"/>
</dbReference>
<feature type="domain" description="Histidine kinase" evidence="7">
    <location>
        <begin position="195"/>
        <end position="420"/>
    </location>
</feature>
<sequence length="430" mass="47648">MADGEALDDAMEDRVQHADRLLRMAVNRIPEAVIIYDTDDHVAFVNQAYCDFFPYMPPVGELMGQSFEDVIRHSMVAPGVVLDPLARTDPDAYIAKRRHRLHNPQPQPFEQLTAGRWHLVREVRVPGVGFFGLRSDITDIKQREIELKMARDHLARQTQQLAEAREVAIRAREIAIAARLEAERANTAKSEFLARVSHELRTPLNAILGFSEIIRDQLLGDQAPQRYAEYAADIHHAGSHLLKLIDDILDMAKIEAGRLDLMVDEVDLHGLLRELVHTCRPLARRNTNRFETQIPNDIGTLKGDVTRLRQVVLNLLSNACKFTRGGAVTLAARRLGSVDGRGDLVEITVTDTGIGMTEAQLARVFEDFIQADASIARTYGGTGLGLPICRRLCLLMGGDIRLDSSPGRGTIARVILPVAGPPGIRPAPAD</sequence>
<name>A0A3B9IGN9_9PROT</name>
<evidence type="ECO:0000256" key="2">
    <source>
        <dbReference type="ARBA" id="ARBA00012438"/>
    </source>
</evidence>
<dbReference type="PROSITE" id="PS50109">
    <property type="entry name" value="HIS_KIN"/>
    <property type="match status" value="1"/>
</dbReference>
<keyword evidence="5 8" id="KW-0418">Kinase</keyword>
<evidence type="ECO:0000256" key="6">
    <source>
        <dbReference type="ARBA" id="ARBA00023012"/>
    </source>
</evidence>
<dbReference type="SMART" id="SM00388">
    <property type="entry name" value="HisKA"/>
    <property type="match status" value="1"/>
</dbReference>
<dbReference type="SMART" id="SM00387">
    <property type="entry name" value="HATPase_c"/>
    <property type="match status" value="1"/>
</dbReference>
<dbReference type="FunFam" id="1.10.287.130:FF:000001">
    <property type="entry name" value="Two-component sensor histidine kinase"/>
    <property type="match status" value="1"/>
</dbReference>
<proteinExistence type="predicted"/>
<dbReference type="InterPro" id="IPR003661">
    <property type="entry name" value="HisK_dim/P_dom"/>
</dbReference>
<dbReference type="InterPro" id="IPR003594">
    <property type="entry name" value="HATPase_dom"/>
</dbReference>
<evidence type="ECO:0000313" key="8">
    <source>
        <dbReference type="EMBL" id="HAE46858.1"/>
    </source>
</evidence>
<dbReference type="EC" id="2.7.13.3" evidence="2"/>
<dbReference type="SUPFAM" id="SSF55785">
    <property type="entry name" value="PYP-like sensor domain (PAS domain)"/>
    <property type="match status" value="1"/>
</dbReference>
<dbReference type="Pfam" id="PF00512">
    <property type="entry name" value="HisKA"/>
    <property type="match status" value="1"/>
</dbReference>
<dbReference type="InterPro" id="IPR035965">
    <property type="entry name" value="PAS-like_dom_sf"/>
</dbReference>